<dbReference type="EC" id="1.2.7.11" evidence="12"/>
<reference evidence="12 13" key="1">
    <citation type="submission" date="2021-03" db="EMBL/GenBank/DDBJ databases">
        <title>Genomic Encyclopedia of Type Strains, Phase IV (KMG-IV): sequencing the most valuable type-strain genomes for metagenomic binning, comparative biology and taxonomic classification.</title>
        <authorList>
            <person name="Goeker M."/>
        </authorList>
    </citation>
    <scope>NUCLEOTIDE SEQUENCE [LARGE SCALE GENOMIC DNA]</scope>
    <source>
        <strain evidence="12 13">DSM 24738</strain>
    </source>
</reference>
<evidence type="ECO:0000256" key="1">
    <source>
        <dbReference type="ARBA" id="ARBA00001946"/>
    </source>
</evidence>
<keyword evidence="4" id="KW-0479">Metal-binding</keyword>
<evidence type="ECO:0000256" key="7">
    <source>
        <dbReference type="ARBA" id="ARBA00023004"/>
    </source>
</evidence>
<evidence type="ECO:0000259" key="10">
    <source>
        <dbReference type="Pfam" id="PF02775"/>
    </source>
</evidence>
<accession>A0ABS4GV48</accession>
<protein>
    <submittedName>
        <fullName evidence="12">2-oxoglutarate ferredoxin oxidoreductase subunit beta</fullName>
        <ecNumber evidence="12">1.2.7.11</ecNumber>
        <ecNumber evidence="12">1.2.7.3</ecNumber>
    </submittedName>
</protein>
<dbReference type="EC" id="1.2.7.3" evidence="12"/>
<keyword evidence="6 12" id="KW-0560">Oxidoreductase</keyword>
<dbReference type="Pfam" id="PF12367">
    <property type="entry name" value="PFO_beta_C"/>
    <property type="match status" value="1"/>
</dbReference>
<dbReference type="RefSeq" id="WP_209812149.1">
    <property type="nucleotide sequence ID" value="NZ_JAGGKT010000017.1"/>
</dbReference>
<evidence type="ECO:0000256" key="6">
    <source>
        <dbReference type="ARBA" id="ARBA00023002"/>
    </source>
</evidence>
<dbReference type="InterPro" id="IPR032686">
    <property type="entry name" value="PFO_beta_C"/>
</dbReference>
<evidence type="ECO:0000256" key="4">
    <source>
        <dbReference type="ARBA" id="ARBA00022723"/>
    </source>
</evidence>
<dbReference type="PANTHER" id="PTHR48084">
    <property type="entry name" value="2-OXOGLUTARATE OXIDOREDUCTASE SUBUNIT KORB-RELATED"/>
    <property type="match status" value="1"/>
</dbReference>
<dbReference type="InterPro" id="IPR029061">
    <property type="entry name" value="THDP-binding"/>
</dbReference>
<comment type="cofactor">
    <cofactor evidence="3">
        <name>[4Fe-4S] cluster</name>
        <dbReference type="ChEBI" id="CHEBI:49883"/>
    </cofactor>
</comment>
<comment type="caution">
    <text evidence="12">The sequence shown here is derived from an EMBL/GenBank/DDBJ whole genome shotgun (WGS) entry which is preliminary data.</text>
</comment>
<evidence type="ECO:0000256" key="9">
    <source>
        <dbReference type="ARBA" id="ARBA00023052"/>
    </source>
</evidence>
<dbReference type="SUPFAM" id="SSF52518">
    <property type="entry name" value="Thiamin diphosphate-binding fold (THDP-binding)"/>
    <property type="match status" value="1"/>
</dbReference>
<dbReference type="InterPro" id="IPR051457">
    <property type="entry name" value="2-oxoacid:Fd_oxidoreductase"/>
</dbReference>
<feature type="domain" description="Thiamine pyrophosphate enzyme TPP-binding" evidence="10">
    <location>
        <begin position="48"/>
        <end position="195"/>
    </location>
</feature>
<dbReference type="GO" id="GO:0047553">
    <property type="term" value="F:2-oxoglutarate synthase activity"/>
    <property type="evidence" value="ECO:0007669"/>
    <property type="project" value="UniProtKB-EC"/>
</dbReference>
<evidence type="ECO:0000313" key="12">
    <source>
        <dbReference type="EMBL" id="MBP1934144.1"/>
    </source>
</evidence>
<keyword evidence="8" id="KW-0411">Iron-sulfur</keyword>
<evidence type="ECO:0000313" key="13">
    <source>
        <dbReference type="Proteomes" id="UP001519343"/>
    </source>
</evidence>
<dbReference type="NCBIfam" id="TIGR02177">
    <property type="entry name" value="PorB_KorB"/>
    <property type="match status" value="1"/>
</dbReference>
<keyword evidence="7" id="KW-0408">Iron</keyword>
<dbReference type="CDD" id="cd03375">
    <property type="entry name" value="TPP_OGFOR"/>
    <property type="match status" value="1"/>
</dbReference>
<dbReference type="Proteomes" id="UP001519343">
    <property type="component" value="Unassembled WGS sequence"/>
</dbReference>
<gene>
    <name evidence="12" type="ORF">J2Z37_004163</name>
</gene>
<dbReference type="Pfam" id="PF02775">
    <property type="entry name" value="TPP_enzyme_C"/>
    <property type="match status" value="1"/>
</dbReference>
<evidence type="ECO:0000256" key="8">
    <source>
        <dbReference type="ARBA" id="ARBA00023014"/>
    </source>
</evidence>
<evidence type="ECO:0000259" key="11">
    <source>
        <dbReference type="Pfam" id="PF12367"/>
    </source>
</evidence>
<name>A0ABS4GV48_9BACL</name>
<comment type="cofactor">
    <cofactor evidence="2">
        <name>thiamine diphosphate</name>
        <dbReference type="ChEBI" id="CHEBI:58937"/>
    </cofactor>
</comment>
<sequence length="288" mass="31634">MATLHDYRMDITPNWCPGCGDFSVLAAIQKAAVNLNIEPENFVLQSGIGCSGRISGYLNVYGMHTMHGRSLAVAQGVKLANRDLTVVCAGGDGDGFGIGGNHFVHAARRNIDITYIVMDNQIYGLTKGQMSPTSPKGFLTKSSPEGNPESPISPLQLALSANASFIAQGFSGDIKHITSLIEQGIRHKGFAFINIFSPCVTFNKVFTYDFFKQNIVNLDDDPQYDSTDRTMAFDKVEQTDGFVKGLIYRKERMDFVDALPGRSGKENLSNQDLQLSADQVQNLLQRYM</sequence>
<organism evidence="12 13">
    <name type="scientific">Ammoniphilus resinae</name>
    <dbReference type="NCBI Taxonomy" id="861532"/>
    <lineage>
        <taxon>Bacteria</taxon>
        <taxon>Bacillati</taxon>
        <taxon>Bacillota</taxon>
        <taxon>Bacilli</taxon>
        <taxon>Bacillales</taxon>
        <taxon>Paenibacillaceae</taxon>
        <taxon>Aneurinibacillus group</taxon>
        <taxon>Ammoniphilus</taxon>
    </lineage>
</organism>
<evidence type="ECO:0000256" key="2">
    <source>
        <dbReference type="ARBA" id="ARBA00001964"/>
    </source>
</evidence>
<keyword evidence="5" id="KW-0460">Magnesium</keyword>
<keyword evidence="13" id="KW-1185">Reference proteome</keyword>
<comment type="cofactor">
    <cofactor evidence="1">
        <name>Mg(2+)</name>
        <dbReference type="ChEBI" id="CHEBI:18420"/>
    </cofactor>
</comment>
<dbReference type="InterPro" id="IPR011766">
    <property type="entry name" value="TPP_enzyme_TPP-bd"/>
</dbReference>
<dbReference type="InterPro" id="IPR011896">
    <property type="entry name" value="OFOB"/>
</dbReference>
<dbReference type="Gene3D" id="3.40.50.970">
    <property type="match status" value="1"/>
</dbReference>
<proteinExistence type="predicted"/>
<evidence type="ECO:0000256" key="3">
    <source>
        <dbReference type="ARBA" id="ARBA00001966"/>
    </source>
</evidence>
<dbReference type="EMBL" id="JAGGKT010000017">
    <property type="protein sequence ID" value="MBP1934144.1"/>
    <property type="molecule type" value="Genomic_DNA"/>
</dbReference>
<evidence type="ECO:0000256" key="5">
    <source>
        <dbReference type="ARBA" id="ARBA00022842"/>
    </source>
</evidence>
<feature type="domain" description="Pyruvate ferredoxin oxidoreductase beta subunit C-terminal" evidence="11">
    <location>
        <begin position="199"/>
        <end position="260"/>
    </location>
</feature>
<dbReference type="PANTHER" id="PTHR48084:SF4">
    <property type="entry name" value="2-OXOGLUTARATE OXIDOREDUCTASE SUBUNIT KORB"/>
    <property type="match status" value="1"/>
</dbReference>
<keyword evidence="9" id="KW-0786">Thiamine pyrophosphate</keyword>